<name>A0A2J0LFK7_9BACT</name>
<dbReference type="Proteomes" id="UP000231267">
    <property type="component" value="Unassembled WGS sequence"/>
</dbReference>
<dbReference type="CDD" id="cd00077">
    <property type="entry name" value="HDc"/>
    <property type="match status" value="1"/>
</dbReference>
<evidence type="ECO:0000313" key="3">
    <source>
        <dbReference type="EMBL" id="PIW66635.1"/>
    </source>
</evidence>
<accession>A0A2J0LFK7</accession>
<organism evidence="3 4">
    <name type="scientific">Candidatus Taenaricola geysiri</name>
    <dbReference type="NCBI Taxonomy" id="1974752"/>
    <lineage>
        <taxon>Bacteria</taxon>
        <taxon>Pseudomonadati</taxon>
        <taxon>Candidatus Omnitrophota</taxon>
        <taxon>Candidatus Taenaricola</taxon>
    </lineage>
</organism>
<dbReference type="Gene3D" id="6.10.340.10">
    <property type="match status" value="1"/>
</dbReference>
<keyword evidence="1" id="KW-1133">Transmembrane helix</keyword>
<dbReference type="PROSITE" id="PS51832">
    <property type="entry name" value="HD_GYP"/>
    <property type="match status" value="1"/>
</dbReference>
<reference evidence="3 4" key="1">
    <citation type="submission" date="2017-09" db="EMBL/GenBank/DDBJ databases">
        <title>Depth-based differentiation of microbial function through sediment-hosted aquifers and enrichment of novel symbionts in the deep terrestrial subsurface.</title>
        <authorList>
            <person name="Probst A.J."/>
            <person name="Ladd B."/>
            <person name="Jarett J.K."/>
            <person name="Geller-Mcgrath D.E."/>
            <person name="Sieber C.M."/>
            <person name="Emerson J.B."/>
            <person name="Anantharaman K."/>
            <person name="Thomas B.C."/>
            <person name="Malmstrom R."/>
            <person name="Stieglmeier M."/>
            <person name="Klingl A."/>
            <person name="Woyke T."/>
            <person name="Ryan C.M."/>
            <person name="Banfield J.F."/>
        </authorList>
    </citation>
    <scope>NUCLEOTIDE SEQUENCE [LARGE SCALE GENOMIC DNA]</scope>
    <source>
        <strain evidence="3">CG12_big_fil_rev_8_21_14_0_65_43_15</strain>
    </source>
</reference>
<keyword evidence="1" id="KW-0812">Transmembrane</keyword>
<feature type="transmembrane region" description="Helical" evidence="1">
    <location>
        <begin position="48"/>
        <end position="66"/>
    </location>
</feature>
<dbReference type="PANTHER" id="PTHR43155:SF2">
    <property type="entry name" value="CYCLIC DI-GMP PHOSPHODIESTERASE PA4108"/>
    <property type="match status" value="1"/>
</dbReference>
<evidence type="ECO:0000313" key="4">
    <source>
        <dbReference type="Proteomes" id="UP000231267"/>
    </source>
</evidence>
<evidence type="ECO:0000256" key="1">
    <source>
        <dbReference type="SAM" id="Phobius"/>
    </source>
</evidence>
<dbReference type="InterPro" id="IPR037522">
    <property type="entry name" value="HD_GYP_dom"/>
</dbReference>
<dbReference type="SUPFAM" id="SSF109604">
    <property type="entry name" value="HD-domain/PDEase-like"/>
    <property type="match status" value="1"/>
</dbReference>
<dbReference type="PANTHER" id="PTHR43155">
    <property type="entry name" value="CYCLIC DI-GMP PHOSPHODIESTERASE PA4108-RELATED"/>
    <property type="match status" value="1"/>
</dbReference>
<dbReference type="Pfam" id="PF13487">
    <property type="entry name" value="HD_5"/>
    <property type="match status" value="1"/>
</dbReference>
<sequence>MNKKHSSRSLIVQFAWAFMLMSIIPLIMAVALVFIIDAPTIDARIQQARIAIFWMFISSIAGYFVIRKAVITLSGFTKHVKDVVGGDTSGTTLLNEDNEIGELARYFDSITKKLEVKIKELESSKKIIQNIFHKIGEAATSVRGIDSLLEFILQSISSAAGSKGGFIMLADEDSASLKVSVIYSEDAKPPRLAPVKIGNGILGRVAKHGKPVKIFGSELSTEGLNFRSLLCVPLGYKDKMIGIIALFDKKSADSFLDDDLNLFKDVASQTAVAISNYQLNMDVEKAYLDTVRALAMAVEAKDPYSGGHLDRVAKYCMDIGRKIGLKEQGLKILHDGAYLHDLGKIGIRDDVLKKTSRLTDEEYEEMKKHAVIGETIMKPVKSLSKLCSVVRSHQERWDGSGYPDGLKAEDIPLHARILAVADVYDALITERPYKKAMTKEAAAEELKKLAGVKFDKRIVEAFLETL</sequence>
<gene>
    <name evidence="3" type="ORF">COW11_02265</name>
</gene>
<dbReference type="Gene3D" id="3.30.450.40">
    <property type="match status" value="1"/>
</dbReference>
<comment type="caution">
    <text evidence="3">The sequence shown here is derived from an EMBL/GenBank/DDBJ whole genome shotgun (WGS) entry which is preliminary data.</text>
</comment>
<dbReference type="SMART" id="SM00065">
    <property type="entry name" value="GAF"/>
    <property type="match status" value="1"/>
</dbReference>
<evidence type="ECO:0000259" key="2">
    <source>
        <dbReference type="PROSITE" id="PS51832"/>
    </source>
</evidence>
<dbReference type="Pfam" id="PF13492">
    <property type="entry name" value="GAF_3"/>
    <property type="match status" value="1"/>
</dbReference>
<dbReference type="AlphaFoldDB" id="A0A2J0LFK7"/>
<dbReference type="EMBL" id="PFGP01000047">
    <property type="protein sequence ID" value="PIW66635.1"/>
    <property type="molecule type" value="Genomic_DNA"/>
</dbReference>
<dbReference type="InterPro" id="IPR029016">
    <property type="entry name" value="GAF-like_dom_sf"/>
</dbReference>
<dbReference type="InterPro" id="IPR003607">
    <property type="entry name" value="HD/PDEase_dom"/>
</dbReference>
<dbReference type="SMART" id="SM00471">
    <property type="entry name" value="HDc"/>
    <property type="match status" value="1"/>
</dbReference>
<proteinExistence type="predicted"/>
<dbReference type="SUPFAM" id="SSF55781">
    <property type="entry name" value="GAF domain-like"/>
    <property type="match status" value="1"/>
</dbReference>
<feature type="transmembrane region" description="Helical" evidence="1">
    <location>
        <begin position="12"/>
        <end position="36"/>
    </location>
</feature>
<keyword evidence="1" id="KW-0472">Membrane</keyword>
<dbReference type="Gene3D" id="1.10.3210.10">
    <property type="entry name" value="Hypothetical protein af1432"/>
    <property type="match status" value="1"/>
</dbReference>
<dbReference type="InterPro" id="IPR003018">
    <property type="entry name" value="GAF"/>
</dbReference>
<feature type="domain" description="HD-GYP" evidence="2">
    <location>
        <begin position="283"/>
        <end position="466"/>
    </location>
</feature>
<protein>
    <recommendedName>
        <fullName evidence="2">HD-GYP domain-containing protein</fullName>
    </recommendedName>
</protein>